<keyword evidence="2" id="KW-1185">Reference proteome</keyword>
<dbReference type="AlphaFoldDB" id="D7T1N9"/>
<evidence type="ECO:0000313" key="2">
    <source>
        <dbReference type="Proteomes" id="UP000009183"/>
    </source>
</evidence>
<dbReference type="PaxDb" id="29760-VIT_06s0009g00700.t01"/>
<dbReference type="Proteomes" id="UP000009183">
    <property type="component" value="Chromosome 6"/>
</dbReference>
<dbReference type="InParanoid" id="D7T1N9"/>
<dbReference type="EMBL" id="FN595504">
    <property type="protein sequence ID" value="CBI24419.3"/>
    <property type="molecule type" value="Genomic_DNA"/>
</dbReference>
<protein>
    <submittedName>
        <fullName evidence="1">Uncharacterized protein</fullName>
    </submittedName>
</protein>
<organism evidence="1 2">
    <name type="scientific">Vitis vinifera</name>
    <name type="common">Grape</name>
    <dbReference type="NCBI Taxonomy" id="29760"/>
    <lineage>
        <taxon>Eukaryota</taxon>
        <taxon>Viridiplantae</taxon>
        <taxon>Streptophyta</taxon>
        <taxon>Embryophyta</taxon>
        <taxon>Tracheophyta</taxon>
        <taxon>Spermatophyta</taxon>
        <taxon>Magnoliopsida</taxon>
        <taxon>eudicotyledons</taxon>
        <taxon>Gunneridae</taxon>
        <taxon>Pentapetalae</taxon>
        <taxon>rosids</taxon>
        <taxon>Vitales</taxon>
        <taxon>Vitaceae</taxon>
        <taxon>Viteae</taxon>
        <taxon>Vitis</taxon>
    </lineage>
</organism>
<dbReference type="HOGENOM" id="CLU_2709906_0_0_1"/>
<evidence type="ECO:0000313" key="1">
    <source>
        <dbReference type="EMBL" id="CBI24419.3"/>
    </source>
</evidence>
<sequence>MKDLKSFFFSNFLYYPHKNNSENTIHDERSYEMLIFFSQCIPLSPLCSIRVGRFTSSPRFGIDVFSVQFQRGS</sequence>
<proteinExistence type="predicted"/>
<accession>D7T1N9</accession>
<reference evidence="2" key="1">
    <citation type="journal article" date="2007" name="Nature">
        <title>The grapevine genome sequence suggests ancestral hexaploidization in major angiosperm phyla.</title>
        <authorList>
            <consortium name="The French-Italian Public Consortium for Grapevine Genome Characterization."/>
            <person name="Jaillon O."/>
            <person name="Aury J.-M."/>
            <person name="Noel B."/>
            <person name="Policriti A."/>
            <person name="Clepet C."/>
            <person name="Casagrande A."/>
            <person name="Choisne N."/>
            <person name="Aubourg S."/>
            <person name="Vitulo N."/>
            <person name="Jubin C."/>
            <person name="Vezzi A."/>
            <person name="Legeai F."/>
            <person name="Hugueney P."/>
            <person name="Dasilva C."/>
            <person name="Horner D."/>
            <person name="Mica E."/>
            <person name="Jublot D."/>
            <person name="Poulain J."/>
            <person name="Bruyere C."/>
            <person name="Billault A."/>
            <person name="Segurens B."/>
            <person name="Gouyvenoux M."/>
            <person name="Ugarte E."/>
            <person name="Cattonaro F."/>
            <person name="Anthouard V."/>
            <person name="Vico V."/>
            <person name="Del Fabbro C."/>
            <person name="Alaux M."/>
            <person name="Di Gaspero G."/>
            <person name="Dumas V."/>
            <person name="Felice N."/>
            <person name="Paillard S."/>
            <person name="Juman I."/>
            <person name="Moroldo M."/>
            <person name="Scalabrin S."/>
            <person name="Canaguier A."/>
            <person name="Le Clainche I."/>
            <person name="Malacrida G."/>
            <person name="Durand E."/>
            <person name="Pesole G."/>
            <person name="Laucou V."/>
            <person name="Chatelet P."/>
            <person name="Merdinoglu D."/>
            <person name="Delledonne M."/>
            <person name="Pezzotti M."/>
            <person name="Lecharny A."/>
            <person name="Scarpelli C."/>
            <person name="Artiguenave F."/>
            <person name="Pe M.E."/>
            <person name="Valle G."/>
            <person name="Morgante M."/>
            <person name="Caboche M."/>
            <person name="Adam-Blondon A.-F."/>
            <person name="Weissenbach J."/>
            <person name="Quetier F."/>
            <person name="Wincker P."/>
        </authorList>
    </citation>
    <scope>NUCLEOTIDE SEQUENCE [LARGE SCALE GENOMIC DNA]</scope>
    <source>
        <strain evidence="2">cv. Pinot noir / PN40024</strain>
    </source>
</reference>
<gene>
    <name evidence="1" type="ordered locus">VIT_06s0009g00700</name>
</gene>
<name>D7T1N9_VITVI</name>